<keyword evidence="5 9" id="KW-0862">Zinc</keyword>
<evidence type="ECO:0000256" key="1">
    <source>
        <dbReference type="ARBA" id="ARBA00022490"/>
    </source>
</evidence>
<keyword evidence="3 9" id="KW-0479">Metal-binding</keyword>
<evidence type="ECO:0000256" key="4">
    <source>
        <dbReference type="ARBA" id="ARBA00022801"/>
    </source>
</evidence>
<dbReference type="AlphaFoldDB" id="A0AAW1RWP9"/>
<dbReference type="GO" id="GO:0046570">
    <property type="term" value="F:methylthioribulose 1-phosphate dehydratase activity"/>
    <property type="evidence" value="ECO:0007669"/>
    <property type="project" value="UniProtKB-UniRule"/>
</dbReference>
<feature type="binding site" evidence="9">
    <location>
        <position position="165"/>
    </location>
    <ligand>
        <name>Zn(2+)</name>
        <dbReference type="ChEBI" id="CHEBI:29105"/>
    </ligand>
</feature>
<keyword evidence="8" id="KW-0511">Multifunctional enzyme</keyword>
<dbReference type="EMBL" id="JALJOV010001920">
    <property type="protein sequence ID" value="KAK9838242.1"/>
    <property type="molecule type" value="Genomic_DNA"/>
</dbReference>
<dbReference type="Gene3D" id="1.10.720.60">
    <property type="match status" value="1"/>
</dbReference>
<comment type="pathway">
    <text evidence="9">Amino-acid biosynthesis; L-methionine biosynthesis via salvage pathway; L-methionine from S-methyl-5-thio-alpha-D-ribose 1-phosphate: step 2/6.</text>
</comment>
<keyword evidence="1 9" id="KW-0963">Cytoplasm</keyword>
<dbReference type="SUPFAM" id="SSF53639">
    <property type="entry name" value="AraD/HMP-PK domain-like"/>
    <property type="match status" value="1"/>
</dbReference>
<organism evidence="11 12">
    <name type="scientific">Apatococcus fuscideae</name>
    <dbReference type="NCBI Taxonomy" id="2026836"/>
    <lineage>
        <taxon>Eukaryota</taxon>
        <taxon>Viridiplantae</taxon>
        <taxon>Chlorophyta</taxon>
        <taxon>core chlorophytes</taxon>
        <taxon>Trebouxiophyceae</taxon>
        <taxon>Chlorellales</taxon>
        <taxon>Chlorellaceae</taxon>
        <taxon>Apatococcus</taxon>
    </lineage>
</organism>
<dbReference type="SFLD" id="SFLDG01129">
    <property type="entry name" value="C1.5:_HAD__Beta-PGM__Phosphata"/>
    <property type="match status" value="1"/>
</dbReference>
<dbReference type="HAMAP" id="MF_03116">
    <property type="entry name" value="Salvage_MtnB_euk"/>
    <property type="match status" value="1"/>
</dbReference>
<dbReference type="SFLD" id="SFLDS00003">
    <property type="entry name" value="Haloacid_Dehalogenase"/>
    <property type="match status" value="1"/>
</dbReference>
<keyword evidence="4" id="KW-0378">Hydrolase</keyword>
<gene>
    <name evidence="11" type="ORF">WJX84_006792</name>
</gene>
<evidence type="ECO:0000256" key="7">
    <source>
        <dbReference type="ARBA" id="ARBA00023239"/>
    </source>
</evidence>
<keyword evidence="6 9" id="KW-0486">Methionine biosynthesis</keyword>
<keyword evidence="2 9" id="KW-0028">Amino-acid biosynthesis</keyword>
<comment type="function">
    <text evidence="9">Catalyzes the dehydration of methylthioribulose-1-phosphate (MTRu-1-P) into 2,3-diketo-5-methylthiopentyl-1-phosphate (DK-MTP-1-P).</text>
</comment>
<keyword evidence="12" id="KW-1185">Reference proteome</keyword>
<evidence type="ECO:0000256" key="9">
    <source>
        <dbReference type="HAMAP-Rule" id="MF_03116"/>
    </source>
</evidence>
<evidence type="ECO:0000256" key="8">
    <source>
        <dbReference type="ARBA" id="ARBA00023268"/>
    </source>
</evidence>
<feature type="binding site" evidence="9">
    <location>
        <position position="90"/>
    </location>
    <ligand>
        <name>Zn(2+)</name>
        <dbReference type="ChEBI" id="CHEBI:29105"/>
    </ligand>
</feature>
<sequence>MCRMFYTQGWVTGTGGGISIRVHDTVVMAPSGVQKERMRPEDMYQLDAKTFEIRESPRVKPAPHKPPKLSECAPLFQAAYEMRGAGAVLHSHSLNAVLASLIDEQSNEFSVTHLEMIKGIAGHGYHDSCVVPIIENTARECELTDRLREAIQAYPKASAVLVRRHGVYVWGPTWVAAKTQAECYDYLFEAAVRMRGMGIDASKSLVSQPLKTLGNGLSKHVNGDAAVGPAAKKRRLDGHTLPTAVVLDIEGTVLPLSFVADTLFPYAQKHLRSHLEQTWDSLETQADISLLRQQVAADSAAGSTTAMTQRVPAAGDGKDAVLAAVIANVEAAMAVDEKNPALKTLQGHIWHAGWEAGDLHACLFDDVPPALAQWHSQGIKVYIYSSGSRAAQADLFSHTQQGDMRQYLSGFFDTSSGPKEAATSYANIGLSIGAANPAQIVFATDTMAEAKAAGDVGWCPVLVKRPGNKPLPVSHGMKMITSLEAILRI</sequence>
<dbReference type="PANTHER" id="PTHR10640">
    <property type="entry name" value="METHYLTHIORIBULOSE-1-PHOSPHATE DEHYDRATASE"/>
    <property type="match status" value="1"/>
</dbReference>
<dbReference type="InterPro" id="IPR001303">
    <property type="entry name" value="Aldolase_II/adducin_N"/>
</dbReference>
<reference evidence="11 12" key="1">
    <citation type="journal article" date="2024" name="Nat. Commun.">
        <title>Phylogenomics reveals the evolutionary origins of lichenization in chlorophyte algae.</title>
        <authorList>
            <person name="Puginier C."/>
            <person name="Libourel C."/>
            <person name="Otte J."/>
            <person name="Skaloud P."/>
            <person name="Haon M."/>
            <person name="Grisel S."/>
            <person name="Petersen M."/>
            <person name="Berrin J.G."/>
            <person name="Delaux P.M."/>
            <person name="Dal Grande F."/>
            <person name="Keller J."/>
        </authorList>
    </citation>
    <scope>NUCLEOTIDE SEQUENCE [LARGE SCALE GENOMIC DNA]</scope>
    <source>
        <strain evidence="11 12">SAG 2523</strain>
    </source>
</reference>
<dbReference type="SFLD" id="SFLDG01133">
    <property type="entry name" value="C1.5.4:_Enolase-phosphatase_Li"/>
    <property type="match status" value="1"/>
</dbReference>
<evidence type="ECO:0000313" key="12">
    <source>
        <dbReference type="Proteomes" id="UP001485043"/>
    </source>
</evidence>
<dbReference type="PANTHER" id="PTHR10640:SF7">
    <property type="entry name" value="METHYLTHIORIBULOSE-1-PHOSPHATE DEHYDRATASE"/>
    <property type="match status" value="1"/>
</dbReference>
<name>A0AAW1RWP9_9CHLO</name>
<dbReference type="InterPro" id="IPR023214">
    <property type="entry name" value="HAD_sf"/>
</dbReference>
<feature type="active site" description="Proton donor/acceptor" evidence="9">
    <location>
        <position position="115"/>
    </location>
</feature>
<dbReference type="CDD" id="cd01629">
    <property type="entry name" value="HAD_EP"/>
    <property type="match status" value="1"/>
</dbReference>
<evidence type="ECO:0000256" key="5">
    <source>
        <dbReference type="ARBA" id="ARBA00022833"/>
    </source>
</evidence>
<evidence type="ECO:0000313" key="11">
    <source>
        <dbReference type="EMBL" id="KAK9838242.1"/>
    </source>
</evidence>
<dbReference type="Gene3D" id="3.40.50.1000">
    <property type="entry name" value="HAD superfamily/HAD-like"/>
    <property type="match status" value="1"/>
</dbReference>
<dbReference type="EC" id="4.2.1.109" evidence="9"/>
<accession>A0AAW1RWP9</accession>
<comment type="catalytic activity">
    <reaction evidence="9">
        <text>5-(methylsulfanyl)-D-ribulose 1-phosphate = 5-methylsulfanyl-2,3-dioxopentyl phosphate + H2O</text>
        <dbReference type="Rhea" id="RHEA:15549"/>
        <dbReference type="ChEBI" id="CHEBI:15377"/>
        <dbReference type="ChEBI" id="CHEBI:58548"/>
        <dbReference type="ChEBI" id="CHEBI:58828"/>
        <dbReference type="EC" id="4.2.1.109"/>
    </reaction>
</comment>
<comment type="caution">
    <text evidence="11">The sequence shown here is derived from an EMBL/GenBank/DDBJ whole genome shotgun (WGS) entry which is preliminary data.</text>
</comment>
<dbReference type="NCBIfam" id="TIGR03328">
    <property type="entry name" value="salvage_mtnB"/>
    <property type="match status" value="1"/>
</dbReference>
<feature type="domain" description="Class II aldolase/adducin N-terminal" evidence="10">
    <location>
        <begin position="1"/>
        <end position="192"/>
    </location>
</feature>
<dbReference type="InterPro" id="IPR036412">
    <property type="entry name" value="HAD-like_sf"/>
</dbReference>
<proteinExistence type="inferred from homology"/>
<dbReference type="InterPro" id="IPR023943">
    <property type="entry name" value="Enolase-ppase_E1"/>
</dbReference>
<dbReference type="InterPro" id="IPR017714">
    <property type="entry name" value="MethylthioRu-1-P_deHdtase_MtnB"/>
</dbReference>
<dbReference type="SMART" id="SM01007">
    <property type="entry name" value="Aldolase_II"/>
    <property type="match status" value="1"/>
</dbReference>
<comment type="cofactor">
    <cofactor evidence="9">
        <name>Zn(2+)</name>
        <dbReference type="ChEBI" id="CHEBI:29105"/>
    </cofactor>
    <text evidence="9">Binds 1 zinc ion per subunit.</text>
</comment>
<dbReference type="Gene3D" id="3.40.225.10">
    <property type="entry name" value="Class II aldolase/adducin N-terminal domain"/>
    <property type="match status" value="1"/>
</dbReference>
<dbReference type="FunFam" id="3.40.225.10:FF:000010">
    <property type="entry name" value="Probable bifunctional methylthioribulose-1-phosphate dehydratase/enolase-phosphatase E1"/>
    <property type="match status" value="1"/>
</dbReference>
<dbReference type="GO" id="GO:0008270">
    <property type="term" value="F:zinc ion binding"/>
    <property type="evidence" value="ECO:0007669"/>
    <property type="project" value="UniProtKB-UniRule"/>
</dbReference>
<dbReference type="GO" id="GO:0005737">
    <property type="term" value="C:cytoplasm"/>
    <property type="evidence" value="ECO:0007669"/>
    <property type="project" value="UniProtKB-SubCell"/>
</dbReference>
<dbReference type="GO" id="GO:0019509">
    <property type="term" value="P:L-methionine salvage from methylthioadenosine"/>
    <property type="evidence" value="ECO:0007669"/>
    <property type="project" value="UniProtKB-UniRule"/>
</dbReference>
<dbReference type="InterPro" id="IPR036409">
    <property type="entry name" value="Aldolase_II/adducin_N_sf"/>
</dbReference>
<dbReference type="Pfam" id="PF00702">
    <property type="entry name" value="Hydrolase"/>
    <property type="match status" value="1"/>
</dbReference>
<comment type="similarity">
    <text evidence="9">Belongs to the aldolase class II family. MtnB subfamily.</text>
</comment>
<dbReference type="Pfam" id="PF00596">
    <property type="entry name" value="Aldolase_II"/>
    <property type="match status" value="1"/>
</dbReference>
<evidence type="ECO:0000259" key="10">
    <source>
        <dbReference type="SMART" id="SM01007"/>
    </source>
</evidence>
<dbReference type="SUPFAM" id="SSF56784">
    <property type="entry name" value="HAD-like"/>
    <property type="match status" value="1"/>
</dbReference>
<protein>
    <recommendedName>
        <fullName evidence="9">Probable methylthioribulose-1-phosphate dehydratase</fullName>
        <shortName evidence="9">MTRu-1-P dehydratase</shortName>
        <ecNumber evidence="9">4.2.1.109</ecNumber>
    </recommendedName>
</protein>
<evidence type="ECO:0000256" key="3">
    <source>
        <dbReference type="ARBA" id="ARBA00022723"/>
    </source>
</evidence>
<feature type="binding site" evidence="9">
    <location>
        <position position="72"/>
    </location>
    <ligand>
        <name>substrate</name>
    </ligand>
</feature>
<dbReference type="GO" id="GO:0043874">
    <property type="term" value="F:acireductone synthase activity"/>
    <property type="evidence" value="ECO:0007669"/>
    <property type="project" value="InterPro"/>
</dbReference>
<dbReference type="Proteomes" id="UP001485043">
    <property type="component" value="Unassembled WGS sequence"/>
</dbReference>
<evidence type="ECO:0000256" key="2">
    <source>
        <dbReference type="ARBA" id="ARBA00022605"/>
    </source>
</evidence>
<comment type="subcellular location">
    <subcellularLocation>
        <location evidence="9">Cytoplasm</location>
    </subcellularLocation>
</comment>
<keyword evidence="7 9" id="KW-0456">Lyase</keyword>
<dbReference type="NCBIfam" id="TIGR01691">
    <property type="entry name" value="enolase-ppase"/>
    <property type="match status" value="1"/>
</dbReference>
<evidence type="ECO:0000256" key="6">
    <source>
        <dbReference type="ARBA" id="ARBA00023167"/>
    </source>
</evidence>
<dbReference type="InterPro" id="IPR027514">
    <property type="entry name" value="Salvage_MtnB_euk"/>
</dbReference>
<feature type="binding site" evidence="9">
    <location>
        <position position="92"/>
    </location>
    <ligand>
        <name>Zn(2+)</name>
        <dbReference type="ChEBI" id="CHEBI:29105"/>
    </ligand>
</feature>
<dbReference type="GO" id="GO:0000287">
    <property type="term" value="F:magnesium ion binding"/>
    <property type="evidence" value="ECO:0007669"/>
    <property type="project" value="InterPro"/>
</dbReference>